<name>A0A1B6LYL6_9HEMI</name>
<feature type="non-terminal residue" evidence="2">
    <location>
        <position position="1"/>
    </location>
</feature>
<protein>
    <submittedName>
        <fullName evidence="2">Uncharacterized protein</fullName>
    </submittedName>
</protein>
<feature type="region of interest" description="Disordered" evidence="1">
    <location>
        <begin position="82"/>
        <end position="115"/>
    </location>
</feature>
<sequence>RCPTSGRQNQGKHWNNTEIFGISPILGWRPPLRHGAEEITVAADALPTHPQVAAALTVAMKSRAPGTQTVYFWCSESKHKEYQRAGNTSKHKNAEDAPTAYGLGDGRAGTATADC</sequence>
<proteinExistence type="predicted"/>
<evidence type="ECO:0000256" key="1">
    <source>
        <dbReference type="SAM" id="MobiDB-lite"/>
    </source>
</evidence>
<evidence type="ECO:0000313" key="2">
    <source>
        <dbReference type="EMBL" id="JAT28777.1"/>
    </source>
</evidence>
<accession>A0A1B6LYL6</accession>
<gene>
    <name evidence="2" type="ORF">g.49318</name>
</gene>
<reference evidence="2" key="1">
    <citation type="submission" date="2015-11" db="EMBL/GenBank/DDBJ databases">
        <title>De novo transcriptome assembly of four potential Pierce s Disease insect vectors from Arizona vineyards.</title>
        <authorList>
            <person name="Tassone E.E."/>
        </authorList>
    </citation>
    <scope>NUCLEOTIDE SEQUENCE</scope>
</reference>
<dbReference type="EMBL" id="GEBQ01011200">
    <property type="protein sequence ID" value="JAT28777.1"/>
    <property type="molecule type" value="Transcribed_RNA"/>
</dbReference>
<dbReference type="AlphaFoldDB" id="A0A1B6LYL6"/>
<organism evidence="2">
    <name type="scientific">Graphocephala atropunctata</name>
    <dbReference type="NCBI Taxonomy" id="36148"/>
    <lineage>
        <taxon>Eukaryota</taxon>
        <taxon>Metazoa</taxon>
        <taxon>Ecdysozoa</taxon>
        <taxon>Arthropoda</taxon>
        <taxon>Hexapoda</taxon>
        <taxon>Insecta</taxon>
        <taxon>Pterygota</taxon>
        <taxon>Neoptera</taxon>
        <taxon>Paraneoptera</taxon>
        <taxon>Hemiptera</taxon>
        <taxon>Auchenorrhyncha</taxon>
        <taxon>Membracoidea</taxon>
        <taxon>Cicadellidae</taxon>
        <taxon>Cicadellinae</taxon>
        <taxon>Cicadellini</taxon>
        <taxon>Graphocephala</taxon>
    </lineage>
</organism>